<keyword evidence="1" id="KW-0812">Transmembrane</keyword>
<proteinExistence type="predicted"/>
<feature type="transmembrane region" description="Helical" evidence="1">
    <location>
        <begin position="66"/>
        <end position="85"/>
    </location>
</feature>
<dbReference type="STRING" id="667015.Bacsa_1959"/>
<reference evidence="2 3" key="1">
    <citation type="journal article" date="2011" name="Stand. Genomic Sci.">
        <title>Complete genome sequence of Bacteroides salanitronis type strain (BL78).</title>
        <authorList>
            <person name="Gronow S."/>
            <person name="Held B."/>
            <person name="Lucas S."/>
            <person name="Lapidus A."/>
            <person name="Del Rio T.G."/>
            <person name="Nolan M."/>
            <person name="Tice H."/>
            <person name="Deshpande S."/>
            <person name="Cheng J.F."/>
            <person name="Pitluck S."/>
            <person name="Liolios K."/>
            <person name="Pagani I."/>
            <person name="Ivanova N."/>
            <person name="Mavromatis K."/>
            <person name="Pati A."/>
            <person name="Tapia R."/>
            <person name="Han C."/>
            <person name="Goodwin L."/>
            <person name="Chen A."/>
            <person name="Palaniappan K."/>
            <person name="Land M."/>
            <person name="Hauser L."/>
            <person name="Chang Y.J."/>
            <person name="Jeffries C.D."/>
            <person name="Brambilla E.M."/>
            <person name="Rohde M."/>
            <person name="Goker M."/>
            <person name="Detter J.C."/>
            <person name="Woyke T."/>
            <person name="Bristow J."/>
            <person name="Markowitz V."/>
            <person name="Hugenholtz P."/>
            <person name="Kyrpides N.C."/>
            <person name="Klenk H.P."/>
            <person name="Eisen J.A."/>
        </authorList>
    </citation>
    <scope>NUCLEOTIDE SEQUENCE [LARGE SCALE GENOMIC DNA]</scope>
    <source>
        <strain evidence="2 3">DSM 18170</strain>
    </source>
</reference>
<name>F0R2V9_PHOSB</name>
<feature type="transmembrane region" description="Helical" evidence="1">
    <location>
        <begin position="24"/>
        <end position="45"/>
    </location>
</feature>
<dbReference type="KEGG" id="bsa:Bacsa_1959"/>
<dbReference type="EMBL" id="CP002530">
    <property type="protein sequence ID" value="ADY36515.1"/>
    <property type="molecule type" value="Genomic_DNA"/>
</dbReference>
<feature type="transmembrane region" description="Helical" evidence="1">
    <location>
        <begin position="91"/>
        <end position="110"/>
    </location>
</feature>
<organism evidence="2 3">
    <name type="scientific">Phocaeicola salanitronis (strain DSM 18170 / JCM 13657 / CCUG 60908 / BL78)</name>
    <name type="common">Bacteroides salanitronis</name>
    <dbReference type="NCBI Taxonomy" id="667015"/>
    <lineage>
        <taxon>Bacteria</taxon>
        <taxon>Pseudomonadati</taxon>
        <taxon>Bacteroidota</taxon>
        <taxon>Bacteroidia</taxon>
        <taxon>Bacteroidales</taxon>
        <taxon>Bacteroidaceae</taxon>
        <taxon>Phocaeicola</taxon>
    </lineage>
</organism>
<evidence type="ECO:0008006" key="4">
    <source>
        <dbReference type="Google" id="ProtNLM"/>
    </source>
</evidence>
<keyword evidence="3" id="KW-1185">Reference proteome</keyword>
<dbReference type="AlphaFoldDB" id="F0R2V9"/>
<evidence type="ECO:0000313" key="2">
    <source>
        <dbReference type="EMBL" id="ADY36515.1"/>
    </source>
</evidence>
<accession>F0R2V9</accession>
<dbReference type="HOGENOM" id="CLU_1861223_0_0_10"/>
<evidence type="ECO:0000256" key="1">
    <source>
        <dbReference type="SAM" id="Phobius"/>
    </source>
</evidence>
<sequence length="137" mass="15800">MAITGVVYALKVFGILPMHHPECMWLKVHTVLGIVTLVMALWHCIDHWKWYKAWLRGRLKNRIPNVVLVKWTTCFFFLTMLVLLLDWAWPSKALVVAHIATASVWIALSAKHCKSKSRHKNNCRNGGQASNVCHCRR</sequence>
<gene>
    <name evidence="2" type="ordered locus">Bacsa_1959</name>
</gene>
<dbReference type="Proteomes" id="UP000007486">
    <property type="component" value="Chromosome"/>
</dbReference>
<keyword evidence="1" id="KW-1133">Transmembrane helix</keyword>
<keyword evidence="1" id="KW-0472">Membrane</keyword>
<evidence type="ECO:0000313" key="3">
    <source>
        <dbReference type="Proteomes" id="UP000007486"/>
    </source>
</evidence>
<protein>
    <recommendedName>
        <fullName evidence="4">DUF4405 domain-containing protein</fullName>
    </recommendedName>
</protein>